<feature type="region of interest" description="Disordered" evidence="4">
    <location>
        <begin position="132"/>
        <end position="181"/>
    </location>
</feature>
<accession>A0A518BEA2</accession>
<feature type="region of interest" description="Disordered" evidence="4">
    <location>
        <begin position="710"/>
        <end position="730"/>
    </location>
</feature>
<dbReference type="InterPro" id="IPR003961">
    <property type="entry name" value="FN3_dom"/>
</dbReference>
<dbReference type="Gene3D" id="2.60.40.10">
    <property type="entry name" value="Immunoglobulins"/>
    <property type="match status" value="1"/>
</dbReference>
<evidence type="ECO:0000256" key="2">
    <source>
        <dbReference type="ARBA" id="ARBA00022722"/>
    </source>
</evidence>
<evidence type="ECO:0000256" key="4">
    <source>
        <dbReference type="SAM" id="MobiDB-lite"/>
    </source>
</evidence>
<feature type="domain" description="LTD" evidence="7">
    <location>
        <begin position="557"/>
        <end position="682"/>
    </location>
</feature>
<dbReference type="InterPro" id="IPR007346">
    <property type="entry name" value="Endonuclease-I"/>
</dbReference>
<keyword evidence="2" id="KW-0540">Nuclease</keyword>
<feature type="signal peptide" evidence="5">
    <location>
        <begin position="1"/>
        <end position="21"/>
    </location>
</feature>
<proteinExistence type="inferred from homology"/>
<feature type="region of interest" description="Disordered" evidence="4">
    <location>
        <begin position="444"/>
        <end position="482"/>
    </location>
</feature>
<evidence type="ECO:0000256" key="1">
    <source>
        <dbReference type="ARBA" id="ARBA00006429"/>
    </source>
</evidence>
<evidence type="ECO:0000256" key="3">
    <source>
        <dbReference type="ARBA" id="ARBA00022801"/>
    </source>
</evidence>
<feature type="compositionally biased region" description="Polar residues" evidence="4">
    <location>
        <begin position="673"/>
        <end position="692"/>
    </location>
</feature>
<keyword evidence="9" id="KW-1185">Reference proteome</keyword>
<dbReference type="GO" id="GO:0016787">
    <property type="term" value="F:hydrolase activity"/>
    <property type="evidence" value="ECO:0007669"/>
    <property type="project" value="UniProtKB-KW"/>
</dbReference>
<reference evidence="8 9" key="1">
    <citation type="submission" date="2019-02" db="EMBL/GenBank/DDBJ databases">
        <title>Deep-cultivation of Planctomycetes and their phenomic and genomic characterization uncovers novel biology.</title>
        <authorList>
            <person name="Wiegand S."/>
            <person name="Jogler M."/>
            <person name="Boedeker C."/>
            <person name="Pinto D."/>
            <person name="Vollmers J."/>
            <person name="Rivas-Marin E."/>
            <person name="Kohn T."/>
            <person name="Peeters S.H."/>
            <person name="Heuer A."/>
            <person name="Rast P."/>
            <person name="Oberbeckmann S."/>
            <person name="Bunk B."/>
            <person name="Jeske O."/>
            <person name="Meyerdierks A."/>
            <person name="Storesund J.E."/>
            <person name="Kallscheuer N."/>
            <person name="Luecker S."/>
            <person name="Lage O.M."/>
            <person name="Pohl T."/>
            <person name="Merkel B.J."/>
            <person name="Hornburger P."/>
            <person name="Mueller R.-W."/>
            <person name="Bruemmer F."/>
            <person name="Labrenz M."/>
            <person name="Spormann A.M."/>
            <person name="Op den Camp H."/>
            <person name="Overmann J."/>
            <person name="Amann R."/>
            <person name="Jetten M.S.M."/>
            <person name="Mascher T."/>
            <person name="Medema M.H."/>
            <person name="Devos D.P."/>
            <person name="Kaster A.-K."/>
            <person name="Ovreas L."/>
            <person name="Rohde M."/>
            <person name="Galperin M.Y."/>
            <person name="Jogler C."/>
        </authorList>
    </citation>
    <scope>NUCLEOTIDE SEQUENCE [LARGE SCALE GENOMIC DNA]</scope>
    <source>
        <strain evidence="8 9">Pla133</strain>
    </source>
</reference>
<dbReference type="KEGG" id="pbap:Pla133_03900"/>
<keyword evidence="3 8" id="KW-0378">Hydrolase</keyword>
<name>A0A518BEA2_9BACT</name>
<feature type="compositionally biased region" description="Polar residues" evidence="4">
    <location>
        <begin position="712"/>
        <end position="721"/>
    </location>
</feature>
<dbReference type="PANTHER" id="PTHR33607:SF2">
    <property type="entry name" value="ENDONUCLEASE-1"/>
    <property type="match status" value="1"/>
</dbReference>
<dbReference type="AlphaFoldDB" id="A0A518BEA2"/>
<dbReference type="InterPro" id="IPR013783">
    <property type="entry name" value="Ig-like_fold"/>
</dbReference>
<dbReference type="SUPFAM" id="SSF49265">
    <property type="entry name" value="Fibronectin type III"/>
    <property type="match status" value="1"/>
</dbReference>
<comment type="similarity">
    <text evidence="1">Belongs to the EndA/NucM nuclease family.</text>
</comment>
<evidence type="ECO:0000259" key="6">
    <source>
        <dbReference type="PROSITE" id="PS50853"/>
    </source>
</evidence>
<dbReference type="PROSITE" id="PS50853">
    <property type="entry name" value="FN3"/>
    <property type="match status" value="1"/>
</dbReference>
<feature type="chain" id="PRO_5021778179" evidence="5">
    <location>
        <begin position="22"/>
        <end position="730"/>
    </location>
</feature>
<dbReference type="InterPro" id="IPR036116">
    <property type="entry name" value="FN3_sf"/>
</dbReference>
<feature type="region of interest" description="Disordered" evidence="4">
    <location>
        <begin position="673"/>
        <end position="697"/>
    </location>
</feature>
<sequence precursor="true">MKLTNLLLPLLLVSASAAAQAPPGYYDPVDSTTTQTLRASLHEVIDDHQRFPYTSSSTDTWNIIEVADEDPNNASRVLDVYKNASYAKFGGGNSFYNREHSWPKSYGFPNDGSTNYPYTDCHHLFIADSSYNSSRSNKPYRDSSASASEKPTELNNGKGGGTGVFPGNSNWTAGSGTTGEWQTWRDRRGDVARALMYLDVRYEGGIHGITGVAEPDLILTDNESLIAASNTGSNESVAYMGLLSTLLAWHAADPVDAVEMARNDAVYGFQGNRNPFIDHPEWVDCIFSGTCGGGGVGGGSAIAWINELHYDNTSSDVNEGVEVAGTAGLDLSGWSIVAYNGNGGASYGTTSLFGTLADQEGGLGTAWFAISGLQNGAPDGVALVDDAGALVQFLSYEGSFAGTNGAASGVNSTDIGVAETTSTPVGWSLQLGGTGGGYGSFTWEAAAPATPGQPNGAQSFSGGGGPPPDTTPPAAPSGLVASAGNGVVDLDWSDNGEGDLDGYLIYRSTSAGGPFSALNVAPQGSSAYSDATVSNGTTYWYRVTAADLVGNESGASSTESATPSAPPAAALWINELHYDDSGTDANEGVELAGTAGLDLSGWTVVAYNGNGGGSYKTVNATGTLTNQQGGFGTRWIAISGLQNGAPDGVALVAPDGTVTQFLSYEGTLVATSGPASGMTSTDIGVSETSGTPDGQALQLIGSGSAYEDFSWSGPSGHSRGSVNGGQVLGS</sequence>
<feature type="domain" description="Fibronectin type-III" evidence="6">
    <location>
        <begin position="472"/>
        <end position="567"/>
    </location>
</feature>
<evidence type="ECO:0000259" key="7">
    <source>
        <dbReference type="PROSITE" id="PS51841"/>
    </source>
</evidence>
<dbReference type="InterPro" id="IPR044925">
    <property type="entry name" value="His-Me_finger_sf"/>
</dbReference>
<dbReference type="Proteomes" id="UP000316921">
    <property type="component" value="Chromosome"/>
</dbReference>
<dbReference type="Pfam" id="PF04231">
    <property type="entry name" value="Endonuclease_1"/>
    <property type="match status" value="1"/>
</dbReference>
<evidence type="ECO:0000313" key="8">
    <source>
        <dbReference type="EMBL" id="QDU65325.1"/>
    </source>
</evidence>
<dbReference type="PROSITE" id="PS51841">
    <property type="entry name" value="LTD"/>
    <property type="match status" value="1"/>
</dbReference>
<keyword evidence="5" id="KW-0732">Signal</keyword>
<dbReference type="EC" id="3.1.-.-" evidence="8"/>
<evidence type="ECO:0000256" key="5">
    <source>
        <dbReference type="SAM" id="SignalP"/>
    </source>
</evidence>
<dbReference type="InterPro" id="IPR001322">
    <property type="entry name" value="Lamin_tail_dom"/>
</dbReference>
<dbReference type="EMBL" id="CP036287">
    <property type="protein sequence ID" value="QDU65325.1"/>
    <property type="molecule type" value="Genomic_DNA"/>
</dbReference>
<dbReference type="PANTHER" id="PTHR33607">
    <property type="entry name" value="ENDONUCLEASE-1"/>
    <property type="match status" value="1"/>
</dbReference>
<feature type="compositionally biased region" description="Polar residues" evidence="4">
    <location>
        <begin position="167"/>
        <end position="181"/>
    </location>
</feature>
<feature type="compositionally biased region" description="Polar residues" evidence="4">
    <location>
        <begin position="132"/>
        <end position="155"/>
    </location>
</feature>
<evidence type="ECO:0000313" key="9">
    <source>
        <dbReference type="Proteomes" id="UP000316921"/>
    </source>
</evidence>
<feature type="compositionally biased region" description="Pro residues" evidence="4">
    <location>
        <begin position="465"/>
        <end position="475"/>
    </location>
</feature>
<dbReference type="SUPFAM" id="SSF54060">
    <property type="entry name" value="His-Me finger endonucleases"/>
    <property type="match status" value="1"/>
</dbReference>
<protein>
    <submittedName>
        <fullName evidence="8">Extracellular ribonuclease</fullName>
        <ecNumber evidence="8">3.1.-.-</ecNumber>
    </submittedName>
</protein>
<gene>
    <name evidence="8" type="primary">bsn_1</name>
    <name evidence="8" type="ORF">Pla133_03900</name>
</gene>
<dbReference type="RefSeq" id="WP_419192033.1">
    <property type="nucleotide sequence ID" value="NZ_CP036287.1"/>
</dbReference>
<organism evidence="8 9">
    <name type="scientific">Engelhardtia mirabilis</name>
    <dbReference type="NCBI Taxonomy" id="2528011"/>
    <lineage>
        <taxon>Bacteria</taxon>
        <taxon>Pseudomonadati</taxon>
        <taxon>Planctomycetota</taxon>
        <taxon>Planctomycetia</taxon>
        <taxon>Planctomycetia incertae sedis</taxon>
        <taxon>Engelhardtia</taxon>
    </lineage>
</organism>
<dbReference type="GO" id="GO:0004518">
    <property type="term" value="F:nuclease activity"/>
    <property type="evidence" value="ECO:0007669"/>
    <property type="project" value="UniProtKB-KW"/>
</dbReference>